<dbReference type="AlphaFoldDB" id="A0A133P3L4"/>
<dbReference type="PATRIC" id="fig|2702.100.peg.20"/>
<evidence type="ECO:0000313" key="6">
    <source>
        <dbReference type="Proteomes" id="UP000070687"/>
    </source>
</evidence>
<dbReference type="Pfam" id="PF00356">
    <property type="entry name" value="LacI"/>
    <property type="match status" value="1"/>
</dbReference>
<dbReference type="InterPro" id="IPR000843">
    <property type="entry name" value="HTH_LacI"/>
</dbReference>
<comment type="caution">
    <text evidence="5">The sequence shown here is derived from an EMBL/GenBank/DDBJ whole genome shotgun (WGS) entry which is preliminary data.</text>
</comment>
<evidence type="ECO:0000256" key="3">
    <source>
        <dbReference type="ARBA" id="ARBA00023163"/>
    </source>
</evidence>
<dbReference type="RefSeq" id="WP_064346631.1">
    <property type="nucleotide sequence ID" value="NZ_KQ956827.1"/>
</dbReference>
<dbReference type="Gene3D" id="3.40.50.2300">
    <property type="match status" value="2"/>
</dbReference>
<dbReference type="OrthoDB" id="59108at2"/>
<dbReference type="PROSITE" id="PS50932">
    <property type="entry name" value="HTH_LACI_2"/>
    <property type="match status" value="1"/>
</dbReference>
<keyword evidence="1" id="KW-0805">Transcription regulation</keyword>
<protein>
    <submittedName>
        <fullName evidence="5">Transcriptional regulator, LacI family</fullName>
    </submittedName>
</protein>
<feature type="domain" description="HTH lacI-type" evidence="4">
    <location>
        <begin position="9"/>
        <end position="63"/>
    </location>
</feature>
<evidence type="ECO:0000313" key="5">
    <source>
        <dbReference type="EMBL" id="KXA23046.1"/>
    </source>
</evidence>
<dbReference type="SUPFAM" id="SSF47413">
    <property type="entry name" value="lambda repressor-like DNA-binding domains"/>
    <property type="match status" value="1"/>
</dbReference>
<dbReference type="Gene3D" id="1.10.260.40">
    <property type="entry name" value="lambda repressor-like DNA-binding domains"/>
    <property type="match status" value="1"/>
</dbReference>
<sequence>MTKSREKRVSMLDVAHAAGVSHQTVSRVINNSPDVSANTRMRVLHVIQQLGYHPSNSARSLATQQSRTLGLIVGAETSFSRDIIAPIEAQAKARGLFLSVSMVNEILCEQSDIRALCESFEEQNIDGLIVDAQTDAIFTSLCHTRIMKPCVCITSTHGAISAHEGIHLLRCHSNVDYSLIGMNQWRVMNDIVSLISHYGHRHAIYFAGPAQWRGAATRLIAWRSLSAMQGIRSHIVQCASWKSSETYARMNHMLEKFGMEGITLPSIVVTSSDEQAVGVVRSLYEHGLKVPSDISVIGFGDMPAMSDFFPPLTTVNVDTQQLGSLAVREVLRLMHHGPEPAFPDMAHGVGQIPASVVVRSSLAAVLR</sequence>
<name>A0A133P3L4_GARVA</name>
<reference evidence="5 6" key="1">
    <citation type="submission" date="2016-01" db="EMBL/GenBank/DDBJ databases">
        <authorList>
            <person name="Oliw E.H."/>
        </authorList>
    </citation>
    <scope>NUCLEOTIDE SEQUENCE [LARGE SCALE GENOMIC DNA]</scope>
    <source>
        <strain evidence="5 6">PSS_7772B</strain>
    </source>
</reference>
<organism evidence="5 6">
    <name type="scientific">Gardnerella vaginalis</name>
    <dbReference type="NCBI Taxonomy" id="2702"/>
    <lineage>
        <taxon>Bacteria</taxon>
        <taxon>Bacillati</taxon>
        <taxon>Actinomycetota</taxon>
        <taxon>Actinomycetes</taxon>
        <taxon>Bifidobacteriales</taxon>
        <taxon>Bifidobacteriaceae</taxon>
        <taxon>Gardnerella</taxon>
    </lineage>
</organism>
<dbReference type="InterPro" id="IPR046335">
    <property type="entry name" value="LacI/GalR-like_sensor"/>
</dbReference>
<dbReference type="InterPro" id="IPR010982">
    <property type="entry name" value="Lambda_DNA-bd_dom_sf"/>
</dbReference>
<gene>
    <name evidence="5" type="ORF">HMPREF3208_00021</name>
</gene>
<dbReference type="InterPro" id="IPR028082">
    <property type="entry name" value="Peripla_BP_I"/>
</dbReference>
<accession>A0A133P3L4</accession>
<dbReference type="CDD" id="cd01392">
    <property type="entry name" value="HTH_LacI"/>
    <property type="match status" value="1"/>
</dbReference>
<dbReference type="PANTHER" id="PTHR30146:SF153">
    <property type="entry name" value="LACTOSE OPERON REPRESSOR"/>
    <property type="match status" value="1"/>
</dbReference>
<dbReference type="PROSITE" id="PS00356">
    <property type="entry name" value="HTH_LACI_1"/>
    <property type="match status" value="1"/>
</dbReference>
<dbReference type="PANTHER" id="PTHR30146">
    <property type="entry name" value="LACI-RELATED TRANSCRIPTIONAL REPRESSOR"/>
    <property type="match status" value="1"/>
</dbReference>
<dbReference type="Pfam" id="PF13377">
    <property type="entry name" value="Peripla_BP_3"/>
    <property type="match status" value="1"/>
</dbReference>
<dbReference type="SMART" id="SM00354">
    <property type="entry name" value="HTH_LACI"/>
    <property type="match status" value="1"/>
</dbReference>
<evidence type="ECO:0000256" key="1">
    <source>
        <dbReference type="ARBA" id="ARBA00023015"/>
    </source>
</evidence>
<dbReference type="SUPFAM" id="SSF53822">
    <property type="entry name" value="Periplasmic binding protein-like I"/>
    <property type="match status" value="1"/>
</dbReference>
<dbReference type="GO" id="GO:0000976">
    <property type="term" value="F:transcription cis-regulatory region binding"/>
    <property type="evidence" value="ECO:0007669"/>
    <property type="project" value="TreeGrafter"/>
</dbReference>
<keyword evidence="3" id="KW-0804">Transcription</keyword>
<dbReference type="Proteomes" id="UP000070687">
    <property type="component" value="Unassembled WGS sequence"/>
</dbReference>
<evidence type="ECO:0000256" key="2">
    <source>
        <dbReference type="ARBA" id="ARBA00023125"/>
    </source>
</evidence>
<evidence type="ECO:0000259" key="4">
    <source>
        <dbReference type="PROSITE" id="PS50932"/>
    </source>
</evidence>
<proteinExistence type="predicted"/>
<keyword evidence="2" id="KW-0238">DNA-binding</keyword>
<dbReference type="GO" id="GO:0003700">
    <property type="term" value="F:DNA-binding transcription factor activity"/>
    <property type="evidence" value="ECO:0007669"/>
    <property type="project" value="TreeGrafter"/>
</dbReference>
<dbReference type="EMBL" id="LRQB01000002">
    <property type="protein sequence ID" value="KXA23046.1"/>
    <property type="molecule type" value="Genomic_DNA"/>
</dbReference>